<keyword evidence="3" id="KW-1185">Reference proteome</keyword>
<comment type="caution">
    <text evidence="2">The sequence shown here is derived from an EMBL/GenBank/DDBJ whole genome shotgun (WGS) entry which is preliminary data.</text>
</comment>
<evidence type="ECO:0000256" key="1">
    <source>
        <dbReference type="SAM" id="Phobius"/>
    </source>
</evidence>
<dbReference type="STRING" id="1121899.GCA_000430025_02734"/>
<sequence length="165" mass="18357">MKIIPIEKLTLVSNLSKSEVIKELISNTRPTQSFGFGSQKVENAKLFHGTIYGDNFNIKRVIDYRNSFLPEVNGKVIEKTNGTEIEIELKPVSFVMVFMVIWLGGVSLAFIATLIGAIIGESPIQICLFPLGMLIIGFGMLKFGFSTETEKTKKDIIEILKAKVK</sequence>
<reference evidence="2 3" key="1">
    <citation type="submission" date="2013-09" db="EMBL/GenBank/DDBJ databases">
        <authorList>
            <person name="Zeng Z."/>
            <person name="Chen C."/>
        </authorList>
    </citation>
    <scope>NUCLEOTIDE SEQUENCE [LARGE SCALE GENOMIC DNA]</scope>
    <source>
        <strain evidence="2 3">GH29-5</strain>
    </source>
</reference>
<accession>A0A0A2M1I4</accession>
<evidence type="ECO:0000313" key="2">
    <source>
        <dbReference type="EMBL" id="KGO85328.1"/>
    </source>
</evidence>
<organism evidence="2 3">
    <name type="scientific">Flavobacterium suncheonense GH29-5 = DSM 17707</name>
    <dbReference type="NCBI Taxonomy" id="1121899"/>
    <lineage>
        <taxon>Bacteria</taxon>
        <taxon>Pseudomonadati</taxon>
        <taxon>Bacteroidota</taxon>
        <taxon>Flavobacteriia</taxon>
        <taxon>Flavobacteriales</taxon>
        <taxon>Flavobacteriaceae</taxon>
        <taxon>Flavobacterium</taxon>
    </lineage>
</organism>
<gene>
    <name evidence="2" type="ORF">Q764_14140</name>
</gene>
<protein>
    <submittedName>
        <fullName evidence="2">Uncharacterized protein</fullName>
    </submittedName>
</protein>
<feature type="transmembrane region" description="Helical" evidence="1">
    <location>
        <begin position="123"/>
        <end position="145"/>
    </location>
</feature>
<keyword evidence="1" id="KW-0812">Transmembrane</keyword>
<keyword evidence="1" id="KW-1133">Transmembrane helix</keyword>
<dbReference type="Proteomes" id="UP000030121">
    <property type="component" value="Unassembled WGS sequence"/>
</dbReference>
<dbReference type="OrthoDB" id="6400838at2"/>
<dbReference type="RefSeq" id="WP_026981017.1">
    <property type="nucleotide sequence ID" value="NZ_AUCZ01000038.1"/>
</dbReference>
<feature type="transmembrane region" description="Helical" evidence="1">
    <location>
        <begin position="94"/>
        <end position="117"/>
    </location>
</feature>
<dbReference type="eggNOG" id="COG2319">
    <property type="taxonomic scope" value="Bacteria"/>
</dbReference>
<proteinExistence type="predicted"/>
<dbReference type="AlphaFoldDB" id="A0A0A2M1I4"/>
<keyword evidence="1" id="KW-0472">Membrane</keyword>
<dbReference type="EMBL" id="JRLW01000049">
    <property type="protein sequence ID" value="KGO85328.1"/>
    <property type="molecule type" value="Genomic_DNA"/>
</dbReference>
<evidence type="ECO:0000313" key="3">
    <source>
        <dbReference type="Proteomes" id="UP000030121"/>
    </source>
</evidence>
<name>A0A0A2M1I4_9FLAO</name>